<protein>
    <submittedName>
        <fullName evidence="3">Phage tail tape measure protein, lambda family</fullName>
    </submittedName>
</protein>
<name>A0ABY1QHW5_9BURK</name>
<dbReference type="Proteomes" id="UP001158049">
    <property type="component" value="Unassembled WGS sequence"/>
</dbReference>
<comment type="caution">
    <text evidence="3">The sequence shown here is derived from an EMBL/GenBank/DDBJ whole genome shotgun (WGS) entry which is preliminary data.</text>
</comment>
<feature type="domain" description="Bacteriophage tail tape measure C-terminal" evidence="2">
    <location>
        <begin position="612"/>
        <end position="678"/>
    </location>
</feature>
<feature type="region of interest" description="Disordered" evidence="1">
    <location>
        <begin position="373"/>
        <end position="396"/>
    </location>
</feature>
<dbReference type="RefSeq" id="WP_283444005.1">
    <property type="nucleotide sequence ID" value="NZ_FXUL01000017.1"/>
</dbReference>
<evidence type="ECO:0000313" key="3">
    <source>
        <dbReference type="EMBL" id="SMP71983.1"/>
    </source>
</evidence>
<reference evidence="3 4" key="1">
    <citation type="submission" date="2017-05" db="EMBL/GenBank/DDBJ databases">
        <authorList>
            <person name="Varghese N."/>
            <person name="Submissions S."/>
        </authorList>
    </citation>
    <scope>NUCLEOTIDE SEQUENCE [LARGE SCALE GENOMIC DNA]</scope>
    <source>
        <strain evidence="3 4">DSM 26001</strain>
    </source>
</reference>
<evidence type="ECO:0000313" key="4">
    <source>
        <dbReference type="Proteomes" id="UP001158049"/>
    </source>
</evidence>
<accession>A0ABY1QHW5</accession>
<evidence type="ECO:0000259" key="2">
    <source>
        <dbReference type="Pfam" id="PF09718"/>
    </source>
</evidence>
<gene>
    <name evidence="3" type="ORF">SAMN06295970_117106</name>
</gene>
<dbReference type="InterPro" id="IPR006431">
    <property type="entry name" value="Phage_tape_meas_C"/>
</dbReference>
<organism evidence="3 4">
    <name type="scientific">Noviherbaspirillum suwonense</name>
    <dbReference type="NCBI Taxonomy" id="1224511"/>
    <lineage>
        <taxon>Bacteria</taxon>
        <taxon>Pseudomonadati</taxon>
        <taxon>Pseudomonadota</taxon>
        <taxon>Betaproteobacteria</taxon>
        <taxon>Burkholderiales</taxon>
        <taxon>Oxalobacteraceae</taxon>
        <taxon>Noviherbaspirillum</taxon>
    </lineage>
</organism>
<dbReference type="EMBL" id="FXUL01000017">
    <property type="protein sequence ID" value="SMP71983.1"/>
    <property type="molecule type" value="Genomic_DNA"/>
</dbReference>
<sequence length="793" mass="84586">MASLGKLTVELEANMAKFQSEMTKSAYITEQAMNKMAAGADLAKTAIKGLAAGLVAGLAANGLSAVTTAINSTIDSFAKLDDMTQKTGASVEGLSKLSKVAVTFGQDFGEVDAALVKLAKGMNGVDEEGSKVKAGLEAIGISTKDLKSQDPGEVFVQVARKLQEYKDGASKTALVIDVLGKSAANLLPYMNDVADNIDRFKGISSEAAASAAAYQDQLGLLRGRHTELVQSIVGAALPAMLDFTKALLDSKEEGKKLFADDSITKWADLGAKAAAYMVDSFTRAISIIQMTGSTIAGVLSSVALAVKGDFSGASAAFGATGKELQANFDSFMQKKTMMQRVTEEIAGRPDRARSKEEDSRDSAMMNALGFKSGKKDLPYTSPKAAGAAGATDDPARKQRDLAVKQIENALAAERDAIKFHDDYISELRSQDLIDYKTYDAEKQASRDADLASAVSAYDKEIAVLQAYKAKTDKLKERADADLKIEEVRGKKDKAIQDASQKTVMATLEQTRAQSELKKVMDDWNRQQSQSLDQMQAEVDMMGMSQVEIAKLIAARRILLDVEEQIRRAKEKGDVSDESLDGYRKQAAAAIKRSNEIYDAGDKKAKDPYFNLTESLRRYGEEAQNVGQQIGSAMTNAFRGAEDALVTFAMTGKFAFGDLAKSILADLVRIQAKNLVVALAGSGGTAGGGIIGSLFANIAGARADGGPVNGGSSYIVGERGPEVFKAPSSGTIIPNEALQGGSSSMPSIIIHQTNHIDSRTDQGAIAQIMQRTKAETKAEITREMQRSRNAYSRA</sequence>
<keyword evidence="4" id="KW-1185">Reference proteome</keyword>
<proteinExistence type="predicted"/>
<dbReference type="Pfam" id="PF09718">
    <property type="entry name" value="Tape_meas_lam_C"/>
    <property type="match status" value="1"/>
</dbReference>
<evidence type="ECO:0000256" key="1">
    <source>
        <dbReference type="SAM" id="MobiDB-lite"/>
    </source>
</evidence>